<accession>A0ABS2QEX2</accession>
<name>A0ABS2QEX2_9BACI</name>
<dbReference type="Pfam" id="PF09861">
    <property type="entry name" value="Lar_N"/>
    <property type="match status" value="1"/>
</dbReference>
<dbReference type="EMBL" id="JAFBFI010000003">
    <property type="protein sequence ID" value="MBM7691697.1"/>
    <property type="molecule type" value="Genomic_DNA"/>
</dbReference>
<comment type="caution">
    <text evidence="2">The sequence shown here is derived from an EMBL/GenBank/DDBJ whole genome shotgun (WGS) entry which is preliminary data.</text>
</comment>
<protein>
    <recommendedName>
        <fullName evidence="1">LarA-like N-terminal domain-containing protein</fullName>
    </recommendedName>
</protein>
<dbReference type="Gene3D" id="3.40.50.11440">
    <property type="match status" value="1"/>
</dbReference>
<evidence type="ECO:0000259" key="1">
    <source>
        <dbReference type="Pfam" id="PF09861"/>
    </source>
</evidence>
<sequence length="420" mass="46107">MFEMFEIKQHFQSTSINLMEAKIKEEIDKGFSNSSLPANASIAITAGSRGITNISFILNVIVKTLKAKGFSPFLVPAMGSHGGATAAGQVEVLEHLGINEQTIGAPIHSSMEVETIGKTEQGVPVYMDRNAFNADGIIVINRVKAHTAFRGNVESGLSKMVAIGLGKIKGATYIHQGGALKMAETIESVSKLALQLSPILFGLAIIENGYDETADIVGVSKEDWHKKENELLNRSKQMMPSLPVEDIDLLIVEEMGKCFSGTGMDPNIIGRWRIEGVPEPESPRIKRIAVMDLAEKSFGNAQGVGLADFMTEVLFNKIDKNSTYTNALTSTYLQRAMFPLIYQTEKEAIETAIQSLGPDVDHNKLKIIQIPNTLHLGRVLVSKSIIKELEELNISFEIIRSYQLSFDERENLSVKLSNIN</sequence>
<organism evidence="2 3">
    <name type="scientific">Peribacillus deserti</name>
    <dbReference type="NCBI Taxonomy" id="673318"/>
    <lineage>
        <taxon>Bacteria</taxon>
        <taxon>Bacillati</taxon>
        <taxon>Bacillota</taxon>
        <taxon>Bacilli</taxon>
        <taxon>Bacillales</taxon>
        <taxon>Bacillaceae</taxon>
        <taxon>Peribacillus</taxon>
    </lineage>
</organism>
<evidence type="ECO:0000313" key="3">
    <source>
        <dbReference type="Proteomes" id="UP000823486"/>
    </source>
</evidence>
<dbReference type="RefSeq" id="WP_204539708.1">
    <property type="nucleotide sequence ID" value="NZ_JAFBFI010000003.1"/>
</dbReference>
<evidence type="ECO:0000313" key="2">
    <source>
        <dbReference type="EMBL" id="MBM7691697.1"/>
    </source>
</evidence>
<gene>
    <name evidence="2" type="ORF">JOC77_001104</name>
</gene>
<keyword evidence="3" id="KW-1185">Reference proteome</keyword>
<proteinExistence type="predicted"/>
<reference evidence="2 3" key="1">
    <citation type="submission" date="2021-01" db="EMBL/GenBank/DDBJ databases">
        <title>Genomic Encyclopedia of Type Strains, Phase IV (KMG-IV): sequencing the most valuable type-strain genomes for metagenomic binning, comparative biology and taxonomic classification.</title>
        <authorList>
            <person name="Goeker M."/>
        </authorList>
    </citation>
    <scope>NUCLEOTIDE SEQUENCE [LARGE SCALE GENOMIC DNA]</scope>
    <source>
        <strain evidence="2 3">DSM 105482</strain>
    </source>
</reference>
<dbReference type="InterPro" id="IPR018657">
    <property type="entry name" value="LarA-like_N"/>
</dbReference>
<dbReference type="Proteomes" id="UP000823486">
    <property type="component" value="Unassembled WGS sequence"/>
</dbReference>
<feature type="domain" description="LarA-like N-terminal" evidence="1">
    <location>
        <begin position="41"/>
        <end position="177"/>
    </location>
</feature>